<reference evidence="1" key="1">
    <citation type="journal article" date="2024" name="Gigascience">
        <title>Chromosome-level genome of the poultry shaft louse Menopon gallinae provides insight into the host-switching and adaptive evolution of parasitic lice.</title>
        <authorList>
            <person name="Xu Y."/>
            <person name="Ma L."/>
            <person name="Liu S."/>
            <person name="Liang Y."/>
            <person name="Liu Q."/>
            <person name="He Z."/>
            <person name="Tian L."/>
            <person name="Duan Y."/>
            <person name="Cai W."/>
            <person name="Li H."/>
            <person name="Song F."/>
        </authorList>
    </citation>
    <scope>NUCLEOTIDE SEQUENCE</scope>
    <source>
        <strain evidence="1">Cailab_2023a</strain>
    </source>
</reference>
<proteinExistence type="predicted"/>
<accession>A0AAW2HV80</accession>
<sequence>MVSDRVSSCFGNAEGNDGLATNEEWPFGTVWEVGGRLLVTTGQTPGWQDIRCPISGREVGRDIRISTLQRRGFPGGALSERWATSLTRAFRHFDLCPWEFSSTKGSFPEKCPPCCIERNSP</sequence>
<comment type="caution">
    <text evidence="1">The sequence shown here is derived from an EMBL/GenBank/DDBJ whole genome shotgun (WGS) entry which is preliminary data.</text>
</comment>
<protein>
    <submittedName>
        <fullName evidence="1">Uncharacterized protein</fullName>
    </submittedName>
</protein>
<dbReference type="AlphaFoldDB" id="A0AAW2HV80"/>
<dbReference type="EMBL" id="JARGDH010000003">
    <property type="protein sequence ID" value="KAL0273809.1"/>
    <property type="molecule type" value="Genomic_DNA"/>
</dbReference>
<organism evidence="1">
    <name type="scientific">Menopon gallinae</name>
    <name type="common">poultry shaft louse</name>
    <dbReference type="NCBI Taxonomy" id="328185"/>
    <lineage>
        <taxon>Eukaryota</taxon>
        <taxon>Metazoa</taxon>
        <taxon>Ecdysozoa</taxon>
        <taxon>Arthropoda</taxon>
        <taxon>Hexapoda</taxon>
        <taxon>Insecta</taxon>
        <taxon>Pterygota</taxon>
        <taxon>Neoptera</taxon>
        <taxon>Paraneoptera</taxon>
        <taxon>Psocodea</taxon>
        <taxon>Troctomorpha</taxon>
        <taxon>Phthiraptera</taxon>
        <taxon>Amblycera</taxon>
        <taxon>Menoponidae</taxon>
        <taxon>Menopon</taxon>
    </lineage>
</organism>
<name>A0AAW2HV80_9NEOP</name>
<gene>
    <name evidence="1" type="ORF">PYX00_006395</name>
</gene>
<evidence type="ECO:0000313" key="1">
    <source>
        <dbReference type="EMBL" id="KAL0273809.1"/>
    </source>
</evidence>